<feature type="region of interest" description="Disordered" evidence="1">
    <location>
        <begin position="43"/>
        <end position="64"/>
    </location>
</feature>
<protein>
    <submittedName>
        <fullName evidence="2">Uncharacterized protein</fullName>
    </submittedName>
</protein>
<dbReference type="RefSeq" id="WP_073200110.1">
    <property type="nucleotide sequence ID" value="NZ_FRCZ01000001.1"/>
</dbReference>
<evidence type="ECO:0000313" key="3">
    <source>
        <dbReference type="Proteomes" id="UP000184184"/>
    </source>
</evidence>
<proteinExistence type="predicted"/>
<evidence type="ECO:0000313" key="2">
    <source>
        <dbReference type="EMBL" id="SHM73666.1"/>
    </source>
</evidence>
<feature type="compositionally biased region" description="Basic residues" evidence="1">
    <location>
        <begin position="103"/>
        <end position="117"/>
    </location>
</feature>
<dbReference type="EMBL" id="FRCZ01000001">
    <property type="protein sequence ID" value="SHM73666.1"/>
    <property type="molecule type" value="Genomic_DNA"/>
</dbReference>
<feature type="compositionally biased region" description="Basic residues" evidence="1">
    <location>
        <begin position="1"/>
        <end position="12"/>
    </location>
</feature>
<keyword evidence="3" id="KW-1185">Reference proteome</keyword>
<feature type="region of interest" description="Disordered" evidence="1">
    <location>
        <begin position="96"/>
        <end position="117"/>
    </location>
</feature>
<name>A0A1M7L6S4_9BACI</name>
<reference evidence="2 3" key="1">
    <citation type="submission" date="2016-11" db="EMBL/GenBank/DDBJ databases">
        <authorList>
            <person name="Jaros S."/>
            <person name="Januszkiewicz K."/>
            <person name="Wedrychowicz H."/>
        </authorList>
    </citation>
    <scope>NUCLEOTIDE SEQUENCE [LARGE SCALE GENOMIC DNA]</scope>
    <source>
        <strain evidence="2 3">CGMCC 1.10681</strain>
    </source>
</reference>
<sequence length="117" mass="14042">MEQKRRKRKRFRSSTEEEVSPSVSEQANDLEWKEFIQQELEKLKTQEKEDEKIESEGTTSTETEFTLGSLVEKIPLEDLIDTAVRKFVKKKKPVKKTIPEKRVRPRNARRNVYRYRD</sequence>
<gene>
    <name evidence="2" type="ORF">SAMN05216179_0961</name>
</gene>
<dbReference type="AlphaFoldDB" id="A0A1M7L6S4"/>
<evidence type="ECO:0000256" key="1">
    <source>
        <dbReference type="SAM" id="MobiDB-lite"/>
    </source>
</evidence>
<dbReference type="Proteomes" id="UP000184184">
    <property type="component" value="Unassembled WGS sequence"/>
</dbReference>
<organism evidence="2 3">
    <name type="scientific">Gracilibacillus kekensis</name>
    <dbReference type="NCBI Taxonomy" id="1027249"/>
    <lineage>
        <taxon>Bacteria</taxon>
        <taxon>Bacillati</taxon>
        <taxon>Bacillota</taxon>
        <taxon>Bacilli</taxon>
        <taxon>Bacillales</taxon>
        <taxon>Bacillaceae</taxon>
        <taxon>Gracilibacillus</taxon>
    </lineage>
</organism>
<accession>A0A1M7L6S4</accession>
<feature type="region of interest" description="Disordered" evidence="1">
    <location>
        <begin position="1"/>
        <end position="27"/>
    </location>
</feature>
<dbReference type="STRING" id="1027249.SAMN05216179_0961"/>
<feature type="compositionally biased region" description="Basic and acidic residues" evidence="1">
    <location>
        <begin position="43"/>
        <end position="55"/>
    </location>
</feature>